<dbReference type="RefSeq" id="WP_190880843.1">
    <property type="nucleotide sequence ID" value="NZ_CP159837.1"/>
</dbReference>
<gene>
    <name evidence="3" type="ORF">ABWT76_002260</name>
</gene>
<dbReference type="InterPro" id="IPR007863">
    <property type="entry name" value="Peptidase_M16_C"/>
</dbReference>
<protein>
    <submittedName>
        <fullName evidence="3">Pitrilysin family protein</fullName>
    </submittedName>
</protein>
<feature type="domain" description="Peptidase M16 C-terminal" evidence="2">
    <location>
        <begin position="221"/>
        <end position="401"/>
    </location>
</feature>
<name>A0AAU8JJ69_9CYAN</name>
<reference evidence="3" key="1">
    <citation type="submission" date="2024-07" db="EMBL/GenBank/DDBJ databases">
        <authorList>
            <person name="Kim Y.J."/>
            <person name="Jeong J.Y."/>
        </authorList>
    </citation>
    <scope>NUCLEOTIDE SEQUENCE</scope>
    <source>
        <strain evidence="3">GIHE-MW2</strain>
    </source>
</reference>
<evidence type="ECO:0000313" key="3">
    <source>
        <dbReference type="EMBL" id="XCM39345.1"/>
    </source>
</evidence>
<dbReference type="AlphaFoldDB" id="A0AAU8JJ69"/>
<evidence type="ECO:0000259" key="1">
    <source>
        <dbReference type="Pfam" id="PF00675"/>
    </source>
</evidence>
<accession>A0AAU8JJ69</accession>
<organism evidence="3">
    <name type="scientific">Planktothricoides raciborskii GIHE-MW2</name>
    <dbReference type="NCBI Taxonomy" id="2792601"/>
    <lineage>
        <taxon>Bacteria</taxon>
        <taxon>Bacillati</taxon>
        <taxon>Cyanobacteriota</taxon>
        <taxon>Cyanophyceae</taxon>
        <taxon>Oscillatoriophycideae</taxon>
        <taxon>Oscillatoriales</taxon>
        <taxon>Oscillatoriaceae</taxon>
        <taxon>Planktothricoides</taxon>
    </lineage>
</organism>
<dbReference type="Gene3D" id="3.30.830.10">
    <property type="entry name" value="Metalloenzyme, LuxS/M16 peptidase-like"/>
    <property type="match status" value="2"/>
</dbReference>
<dbReference type="InterPro" id="IPR050361">
    <property type="entry name" value="MPP/UQCRC_Complex"/>
</dbReference>
<dbReference type="GO" id="GO:0046872">
    <property type="term" value="F:metal ion binding"/>
    <property type="evidence" value="ECO:0007669"/>
    <property type="project" value="InterPro"/>
</dbReference>
<dbReference type="SUPFAM" id="SSF63411">
    <property type="entry name" value="LuxS/MPP-like metallohydrolase"/>
    <property type="match status" value="2"/>
</dbReference>
<dbReference type="Pfam" id="PF05193">
    <property type="entry name" value="Peptidase_M16_C"/>
    <property type="match status" value="1"/>
</dbReference>
<dbReference type="PANTHER" id="PTHR11851">
    <property type="entry name" value="METALLOPROTEASE"/>
    <property type="match status" value="1"/>
</dbReference>
<feature type="domain" description="Peptidase M16 N-terminal" evidence="1">
    <location>
        <begin position="85"/>
        <end position="191"/>
    </location>
</feature>
<dbReference type="InterPro" id="IPR011249">
    <property type="entry name" value="Metalloenz_LuxS/M16"/>
</dbReference>
<dbReference type="PANTHER" id="PTHR11851:SF225">
    <property type="entry name" value="NON-PEPTIDASE HOMOLOG YMXG"/>
    <property type="match status" value="1"/>
</dbReference>
<dbReference type="InterPro" id="IPR011765">
    <property type="entry name" value="Pept_M16_N"/>
</dbReference>
<evidence type="ECO:0000259" key="2">
    <source>
        <dbReference type="Pfam" id="PF05193"/>
    </source>
</evidence>
<dbReference type="Pfam" id="PF00675">
    <property type="entry name" value="Peptidase_M16"/>
    <property type="match status" value="1"/>
</dbReference>
<sequence length="499" mass="55763">MLNSNAKMVKAKSNFVLIILAIAFAFILLLLSPVKAEQAKHYTDLKLPPLPEIKIPDYTRYQLDNGLTVFLMEDRELPLVSGQAFIKTGDRLEPGDQVGLANIMGEVMRSGGSKSHPAEQMNELLELRAAAVESSVDSDVGSVSFTALSEDLPEVFGLFAEVLREPIFPQDKIDLAKNQRRGAISRRNDDPNEIAGREFQKLIYGSESPYARTIEYQHLDNISRQDLLKFYQAYFHPNNIILGIVGDFNSQEMRSLIEQQLGNWKPNPNVAAINQSPPVLANPAKPGGIFFVNQPQLTQSYVQMGHLGGQLDSPDYTALSVLNGVLNGFGGRMFNKVRSEKGLAYSVYAYWSPRFDYPGIFLAGGQTRSEATVAFIQAVFSEIEQIRREPITQTELNYAKDSTLNSFVFNFQSPGQTLSRLMRYEYYNYPQDFIFQYQNGVEATTIADVQRVAEQYLQPDKIVTLVVGNDPAIQPPLSSLNPTNNVNSIDISIPEPQRS</sequence>
<dbReference type="EMBL" id="CP159837">
    <property type="protein sequence ID" value="XCM39345.1"/>
    <property type="molecule type" value="Genomic_DNA"/>
</dbReference>
<proteinExistence type="predicted"/>